<proteinExistence type="predicted"/>
<reference evidence="1 2" key="2">
    <citation type="journal article" date="2022" name="Mol. Ecol. Resour.">
        <title>The genomes of chicory, endive, great burdock and yacon provide insights into Asteraceae paleo-polyploidization history and plant inulin production.</title>
        <authorList>
            <person name="Fan W."/>
            <person name="Wang S."/>
            <person name="Wang H."/>
            <person name="Wang A."/>
            <person name="Jiang F."/>
            <person name="Liu H."/>
            <person name="Zhao H."/>
            <person name="Xu D."/>
            <person name="Zhang Y."/>
        </authorList>
    </citation>
    <scope>NUCLEOTIDE SEQUENCE [LARGE SCALE GENOMIC DNA]</scope>
    <source>
        <strain evidence="2">cv. Yunnan</strain>
        <tissue evidence="1">Leaves</tissue>
    </source>
</reference>
<name>A0ACB9J9I2_9ASTR</name>
<comment type="caution">
    <text evidence="1">The sequence shown here is derived from an EMBL/GenBank/DDBJ whole genome shotgun (WGS) entry which is preliminary data.</text>
</comment>
<protein>
    <submittedName>
        <fullName evidence="1">Uncharacterized protein</fullName>
    </submittedName>
</protein>
<dbReference type="EMBL" id="CM042022">
    <property type="protein sequence ID" value="KAI3815922.1"/>
    <property type="molecule type" value="Genomic_DNA"/>
</dbReference>
<evidence type="ECO:0000313" key="1">
    <source>
        <dbReference type="EMBL" id="KAI3815922.1"/>
    </source>
</evidence>
<gene>
    <name evidence="1" type="ORF">L1987_15606</name>
</gene>
<organism evidence="1 2">
    <name type="scientific">Smallanthus sonchifolius</name>
    <dbReference type="NCBI Taxonomy" id="185202"/>
    <lineage>
        <taxon>Eukaryota</taxon>
        <taxon>Viridiplantae</taxon>
        <taxon>Streptophyta</taxon>
        <taxon>Embryophyta</taxon>
        <taxon>Tracheophyta</taxon>
        <taxon>Spermatophyta</taxon>
        <taxon>Magnoliopsida</taxon>
        <taxon>eudicotyledons</taxon>
        <taxon>Gunneridae</taxon>
        <taxon>Pentapetalae</taxon>
        <taxon>asterids</taxon>
        <taxon>campanulids</taxon>
        <taxon>Asterales</taxon>
        <taxon>Asteraceae</taxon>
        <taxon>Asteroideae</taxon>
        <taxon>Heliantheae alliance</taxon>
        <taxon>Millerieae</taxon>
        <taxon>Smallanthus</taxon>
    </lineage>
</organism>
<accession>A0ACB9J9I2</accession>
<sequence>MSTIIFKAFLFYNDFDLQTSITDGLQIPSTHSADGNVAFPSTAWSNIDRELIWYVSTKLIKKTYDMKTLSLDELIALLKGDEIDMLKLNMLNFSEGWIFLFGQHDEETIHENHTLMADIVGVKPEGTLIFQLNDVMPKYKKCKKELEKASISKWQDSNKIVETLNARYVKRDTMGIGYNTAQPPFNHNYRNLPEDFNGNGENVVVSLGKDQYEPLVIDKEQLQTLKNYVLYLADSPTEEVDRILAKQYVVLQDIESDEEVKAFVINRELIITTEKVPDPWNMMKVEQRLQKLKLEAEGK</sequence>
<reference evidence="2" key="1">
    <citation type="journal article" date="2022" name="Mol. Ecol. Resour.">
        <title>The genomes of chicory, endive, great burdock and yacon provide insights into Asteraceae palaeo-polyploidization history and plant inulin production.</title>
        <authorList>
            <person name="Fan W."/>
            <person name="Wang S."/>
            <person name="Wang H."/>
            <person name="Wang A."/>
            <person name="Jiang F."/>
            <person name="Liu H."/>
            <person name="Zhao H."/>
            <person name="Xu D."/>
            <person name="Zhang Y."/>
        </authorList>
    </citation>
    <scope>NUCLEOTIDE SEQUENCE [LARGE SCALE GENOMIC DNA]</scope>
    <source>
        <strain evidence="2">cv. Yunnan</strain>
    </source>
</reference>
<evidence type="ECO:0000313" key="2">
    <source>
        <dbReference type="Proteomes" id="UP001056120"/>
    </source>
</evidence>
<keyword evidence="2" id="KW-1185">Reference proteome</keyword>
<dbReference type="Proteomes" id="UP001056120">
    <property type="component" value="Linkage Group LG05"/>
</dbReference>